<evidence type="ECO:0000259" key="1">
    <source>
        <dbReference type="Pfam" id="PF01266"/>
    </source>
</evidence>
<dbReference type="Gene3D" id="3.30.9.10">
    <property type="entry name" value="D-Amino Acid Oxidase, subunit A, domain 2"/>
    <property type="match status" value="1"/>
</dbReference>
<comment type="caution">
    <text evidence="2">The sequence shown here is derived from an EMBL/GenBank/DDBJ whole genome shotgun (WGS) entry which is preliminary data.</text>
</comment>
<dbReference type="AlphaFoldDB" id="A0A2T0VFD0"/>
<gene>
    <name evidence="2" type="ORF">B0I08_103108</name>
</gene>
<dbReference type="OrthoDB" id="9815989at2"/>
<evidence type="ECO:0000313" key="2">
    <source>
        <dbReference type="EMBL" id="PRY68903.1"/>
    </source>
</evidence>
<reference evidence="2 3" key="1">
    <citation type="submission" date="2018-03" db="EMBL/GenBank/DDBJ databases">
        <title>Genomic Encyclopedia of Type Strains, Phase III (KMG-III): the genomes of soil and plant-associated and newly described type strains.</title>
        <authorList>
            <person name="Whitman W."/>
        </authorList>
    </citation>
    <scope>NUCLEOTIDE SEQUENCE [LARGE SCALE GENOMIC DNA]</scope>
    <source>
        <strain evidence="2 3">CGMCC 1.12484</strain>
    </source>
</reference>
<keyword evidence="3" id="KW-1185">Reference proteome</keyword>
<dbReference type="EMBL" id="PVTL01000003">
    <property type="protein sequence ID" value="PRY68903.1"/>
    <property type="molecule type" value="Genomic_DNA"/>
</dbReference>
<evidence type="ECO:0000313" key="3">
    <source>
        <dbReference type="Proteomes" id="UP000237983"/>
    </source>
</evidence>
<feature type="domain" description="FAD dependent oxidoreductase" evidence="1">
    <location>
        <begin position="7"/>
        <end position="312"/>
    </location>
</feature>
<dbReference type="Proteomes" id="UP000237983">
    <property type="component" value="Unassembled WGS sequence"/>
</dbReference>
<dbReference type="InterPro" id="IPR006076">
    <property type="entry name" value="FAD-dep_OxRdtase"/>
</dbReference>
<name>A0A2T0VFD0_9MICO</name>
<proteinExistence type="predicted"/>
<accession>A0A2T0VFD0</accession>
<dbReference type="Pfam" id="PF01266">
    <property type="entry name" value="DAO"/>
    <property type="match status" value="1"/>
</dbReference>
<protein>
    <submittedName>
        <fullName evidence="2">Glycine/D-amino acid oxidase-like deaminating enzyme</fullName>
    </submittedName>
</protein>
<dbReference type="SUPFAM" id="SSF51905">
    <property type="entry name" value="FAD/NAD(P)-binding domain"/>
    <property type="match status" value="1"/>
</dbReference>
<dbReference type="Gene3D" id="3.50.50.60">
    <property type="entry name" value="FAD/NAD(P)-binding domain"/>
    <property type="match status" value="1"/>
</dbReference>
<dbReference type="InterPro" id="IPR036188">
    <property type="entry name" value="FAD/NAD-bd_sf"/>
</dbReference>
<sequence>MSTSRNAVVIGAGFYGLRIALHLESLGFDRVTVVEREPSVMERASLNNQARVHNGYHYPRSILTGYRSHLQLPTFADEFAEAMVDDFVHLYAIAKRLSKVNARQFELFAQRIGSPTERVLDARSHSFDTDMVEAVFRVREPAFDARILRDLLMARIAEVAAIEISTSTEVLTVTGMDDERVAVETSRGLLEADAVISATYSGINVLHRRSGLPEVPLQHEITEMALVEMPADLKHVAVTVMDGPFFSMMPFPSRGLHTLSHVRYTPHRRWRDGEGRPHDPEDILKASSQESQFGNMRADVTRFMPRLKRLEHVDSLWEVKTVLTRSDSDDSRPILFLRDHGITNYTCIMGSKLDNIYDVLQELSVAYGRQ</sequence>
<organism evidence="2 3">
    <name type="scientific">Glaciihabitans tibetensis</name>
    <dbReference type="NCBI Taxonomy" id="1266600"/>
    <lineage>
        <taxon>Bacteria</taxon>
        <taxon>Bacillati</taxon>
        <taxon>Actinomycetota</taxon>
        <taxon>Actinomycetes</taxon>
        <taxon>Micrococcales</taxon>
        <taxon>Microbacteriaceae</taxon>
        <taxon>Glaciihabitans</taxon>
    </lineage>
</organism>